<dbReference type="EMBL" id="JAWZYT010002469">
    <property type="protein sequence ID" value="KAK4304162.1"/>
    <property type="molecule type" value="Genomic_DNA"/>
</dbReference>
<reference evidence="1" key="1">
    <citation type="submission" date="2023-11" db="EMBL/GenBank/DDBJ databases">
        <title>Genome assemblies of two species of porcelain crab, Petrolisthes cinctipes and Petrolisthes manimaculis (Anomura: Porcellanidae).</title>
        <authorList>
            <person name="Angst P."/>
        </authorList>
    </citation>
    <scope>NUCLEOTIDE SEQUENCE</scope>
    <source>
        <strain evidence="1">PB745_02</strain>
        <tissue evidence="1">Gill</tissue>
    </source>
</reference>
<accession>A0AAE1PBH4</accession>
<keyword evidence="2" id="KW-1185">Reference proteome</keyword>
<dbReference type="Proteomes" id="UP001292094">
    <property type="component" value="Unassembled WGS sequence"/>
</dbReference>
<gene>
    <name evidence="1" type="ORF">Pmani_023882</name>
</gene>
<name>A0AAE1PBH4_9EUCA</name>
<proteinExistence type="predicted"/>
<evidence type="ECO:0000313" key="2">
    <source>
        <dbReference type="Proteomes" id="UP001292094"/>
    </source>
</evidence>
<dbReference type="AlphaFoldDB" id="A0AAE1PBH4"/>
<protein>
    <submittedName>
        <fullName evidence="1">Uncharacterized protein</fullName>
    </submittedName>
</protein>
<sequence length="181" mass="20625">MSHSVLDDLAMRERLVTFIGATADPFAVEIRYHRSCWRKYISSNAQTGNDDPKLHLQHVQLSEAREILFKHVRTVILDDHELRTLQSLLQDYLRIASNFGLISSVVRSSTLKTMLQGEFKDRLGFHERFQKNQSTIVYDTLTGGTYAEAAINCWGISDEQLLKIAAKRIKSQVSGLPTMSR</sequence>
<organism evidence="1 2">
    <name type="scientific">Petrolisthes manimaculis</name>
    <dbReference type="NCBI Taxonomy" id="1843537"/>
    <lineage>
        <taxon>Eukaryota</taxon>
        <taxon>Metazoa</taxon>
        <taxon>Ecdysozoa</taxon>
        <taxon>Arthropoda</taxon>
        <taxon>Crustacea</taxon>
        <taxon>Multicrustacea</taxon>
        <taxon>Malacostraca</taxon>
        <taxon>Eumalacostraca</taxon>
        <taxon>Eucarida</taxon>
        <taxon>Decapoda</taxon>
        <taxon>Pleocyemata</taxon>
        <taxon>Anomura</taxon>
        <taxon>Galatheoidea</taxon>
        <taxon>Porcellanidae</taxon>
        <taxon>Petrolisthes</taxon>
    </lineage>
</organism>
<evidence type="ECO:0000313" key="1">
    <source>
        <dbReference type="EMBL" id="KAK4304162.1"/>
    </source>
</evidence>
<comment type="caution">
    <text evidence="1">The sequence shown here is derived from an EMBL/GenBank/DDBJ whole genome shotgun (WGS) entry which is preliminary data.</text>
</comment>